<comment type="cofactor">
    <cofactor evidence="4">
        <name>heme</name>
        <dbReference type="ChEBI" id="CHEBI:30413"/>
    </cofactor>
</comment>
<dbReference type="Proteomes" id="UP000242875">
    <property type="component" value="Unassembled WGS sequence"/>
</dbReference>
<dbReference type="InterPro" id="IPR050364">
    <property type="entry name" value="Cytochrome_P450_fung"/>
</dbReference>
<evidence type="ECO:0000313" key="8">
    <source>
        <dbReference type="Proteomes" id="UP000242875"/>
    </source>
</evidence>
<sequence length="881" mass="97401">MTQDTPASNGVNRPANGHANGGNGNGHTNGALHNNVVLITGAAGWLGGELVKELLVDPKTPNAKLILADIVEPTAPSKDSCICIKADLTNPAEVKALFQTSFGVPDTIYCFHGIMSRGAEDNFDLGLKVNIDSIRLMLEAARHSGSAEPIKFIFTSSLAVYGGALPEIVLPETIATPEGSYGCGKLGAELLINEYTRRGFVDGRIMRLPTIVVRPGVPSAATSAFISGIIREPLQGLKATCPVGDSLESPMLELAAWVASPEITIKNFVVAKHIHAEAFKPYTRTVCLPGFTVTVREELEALRRVAGEKALKLVEFKDDATNRRVVSSWPARFDNTYALSLGFTVDEGDGLPRPVLCEFLVLVDHTLRKQLKTCEHVHARSLKKIQFLGIGPVSLPALADISRQEAALATAAAVAVSFAIWSLSTPRTNGKTGKPLPRPPALPIVGNMHLMKQGPLQCLQYWGEKLGPIFRFDIGTEHWVVVNDSDIAYELCSKRGALYNSRPASSHFSRIQSADFKQFAMTPYGEEYQEYIDREATHLVDNVRKTHGEAVDPVPLIQLFTYNVIAKVLVDERHDHPFDPWVVEEMELVDKFFKYASLTAHPARIFPILRILPQSWVGVKEEDVVALTKRRFSRFDAMLDKLRKRLDTGEDVKCFCKDLLEKESNGELDHEEVLTFISVMILAGNDTTASTIAWWIAEMANHPDIQQSVHAEIKANIGIGELPPFKNAADMPYLNATLRETMRLHPAGPLAVPHSVMEDDIFEGYHIPKDSTVMFNVYTMNRDPRRYKDPDTFKPERYLDVRQPSSSLVNGKPEDRDHMSFGFGRRVCAGMHLAELELLVVTSAILSSFSIVTDSPIDTEDFDFAFTLSPLPFKVRFLPRA</sequence>
<evidence type="ECO:0000256" key="4">
    <source>
        <dbReference type="PIRSR" id="PIRSR602401-1"/>
    </source>
</evidence>
<dbReference type="GO" id="GO:0005506">
    <property type="term" value="F:iron ion binding"/>
    <property type="evidence" value="ECO:0007669"/>
    <property type="project" value="InterPro"/>
</dbReference>
<dbReference type="EMBL" id="MVBO01000039">
    <property type="protein sequence ID" value="OZJ04489.1"/>
    <property type="molecule type" value="Genomic_DNA"/>
</dbReference>
<keyword evidence="1 4" id="KW-0479">Metal-binding</keyword>
<feature type="domain" description="NAD-dependent epimerase/dehydratase" evidence="6">
    <location>
        <begin position="37"/>
        <end position="237"/>
    </location>
</feature>
<dbReference type="GO" id="GO:0016705">
    <property type="term" value="F:oxidoreductase activity, acting on paired donors, with incorporation or reduction of molecular oxygen"/>
    <property type="evidence" value="ECO:0007669"/>
    <property type="project" value="InterPro"/>
</dbReference>
<dbReference type="GO" id="GO:0004497">
    <property type="term" value="F:monooxygenase activity"/>
    <property type="evidence" value="ECO:0007669"/>
    <property type="project" value="InterPro"/>
</dbReference>
<dbReference type="InterPro" id="IPR001509">
    <property type="entry name" value="Epimerase_deHydtase"/>
</dbReference>
<evidence type="ECO:0000256" key="2">
    <source>
        <dbReference type="ARBA" id="ARBA00023002"/>
    </source>
</evidence>
<dbReference type="Gene3D" id="3.40.50.720">
    <property type="entry name" value="NAD(P)-binding Rossmann-like Domain"/>
    <property type="match status" value="1"/>
</dbReference>
<name>A0A261Y1J1_9FUNG</name>
<evidence type="ECO:0000256" key="5">
    <source>
        <dbReference type="SAM" id="MobiDB-lite"/>
    </source>
</evidence>
<evidence type="ECO:0000256" key="3">
    <source>
        <dbReference type="ARBA" id="ARBA00023004"/>
    </source>
</evidence>
<dbReference type="PRINTS" id="PR00385">
    <property type="entry name" value="P450"/>
</dbReference>
<keyword evidence="8" id="KW-1185">Reference proteome</keyword>
<keyword evidence="2" id="KW-0560">Oxidoreductase</keyword>
<dbReference type="PRINTS" id="PR00463">
    <property type="entry name" value="EP450I"/>
</dbReference>
<proteinExistence type="predicted"/>
<organism evidence="7 8">
    <name type="scientific">Bifiguratus adelaidae</name>
    <dbReference type="NCBI Taxonomy" id="1938954"/>
    <lineage>
        <taxon>Eukaryota</taxon>
        <taxon>Fungi</taxon>
        <taxon>Fungi incertae sedis</taxon>
        <taxon>Mucoromycota</taxon>
        <taxon>Mucoromycotina</taxon>
        <taxon>Endogonomycetes</taxon>
        <taxon>Endogonales</taxon>
        <taxon>Endogonales incertae sedis</taxon>
        <taxon>Bifiguratus</taxon>
    </lineage>
</organism>
<reference evidence="7 8" key="1">
    <citation type="journal article" date="2017" name="Mycologia">
        <title>Bifiguratus adelaidae, gen. et sp. nov., a new member of Mucoromycotina in endophytic and soil-dwelling habitats.</title>
        <authorList>
            <person name="Torres-Cruz T.J."/>
            <person name="Billingsley Tobias T.L."/>
            <person name="Almatruk M."/>
            <person name="Hesse C."/>
            <person name="Kuske C.R."/>
            <person name="Desiro A."/>
            <person name="Benucci G.M."/>
            <person name="Bonito G."/>
            <person name="Stajich J.E."/>
            <person name="Dunlap C."/>
            <person name="Arnold A.E."/>
            <person name="Porras-Alfaro A."/>
        </authorList>
    </citation>
    <scope>NUCLEOTIDE SEQUENCE [LARGE SCALE GENOMIC DNA]</scope>
    <source>
        <strain evidence="7 8">AZ0501</strain>
    </source>
</reference>
<dbReference type="InterPro" id="IPR036291">
    <property type="entry name" value="NAD(P)-bd_dom_sf"/>
</dbReference>
<dbReference type="GO" id="GO:0020037">
    <property type="term" value="F:heme binding"/>
    <property type="evidence" value="ECO:0007669"/>
    <property type="project" value="InterPro"/>
</dbReference>
<dbReference type="InterPro" id="IPR036396">
    <property type="entry name" value="Cyt_P450_sf"/>
</dbReference>
<dbReference type="CDD" id="cd05238">
    <property type="entry name" value="Gne_like_SDR_e"/>
    <property type="match status" value="1"/>
</dbReference>
<keyword evidence="4" id="KW-0349">Heme</keyword>
<evidence type="ECO:0000313" key="7">
    <source>
        <dbReference type="EMBL" id="OZJ04489.1"/>
    </source>
</evidence>
<dbReference type="InterPro" id="IPR002401">
    <property type="entry name" value="Cyt_P450_E_grp-I"/>
</dbReference>
<gene>
    <name evidence="7" type="ORF">BZG36_02664</name>
</gene>
<dbReference type="PANTHER" id="PTHR46300">
    <property type="entry name" value="P450, PUTATIVE (EUROFUNG)-RELATED-RELATED"/>
    <property type="match status" value="1"/>
</dbReference>
<evidence type="ECO:0000256" key="1">
    <source>
        <dbReference type="ARBA" id="ARBA00022723"/>
    </source>
</evidence>
<protein>
    <recommendedName>
        <fullName evidence="6">NAD-dependent epimerase/dehydratase domain-containing protein</fullName>
    </recommendedName>
</protein>
<dbReference type="AlphaFoldDB" id="A0A261Y1J1"/>
<dbReference type="Pfam" id="PF00067">
    <property type="entry name" value="p450"/>
    <property type="match status" value="1"/>
</dbReference>
<keyword evidence="3 4" id="KW-0408">Iron</keyword>
<feature type="region of interest" description="Disordered" evidence="5">
    <location>
        <begin position="1"/>
        <end position="27"/>
    </location>
</feature>
<dbReference type="InterPro" id="IPR017972">
    <property type="entry name" value="Cyt_P450_CS"/>
</dbReference>
<dbReference type="Gene3D" id="3.90.25.10">
    <property type="entry name" value="UDP-galactose 4-epimerase, domain 1"/>
    <property type="match status" value="1"/>
</dbReference>
<feature type="compositionally biased region" description="Polar residues" evidence="5">
    <location>
        <begin position="1"/>
        <end position="11"/>
    </location>
</feature>
<dbReference type="OrthoDB" id="2430814at2759"/>
<dbReference type="SUPFAM" id="SSF51735">
    <property type="entry name" value="NAD(P)-binding Rossmann-fold domains"/>
    <property type="match status" value="1"/>
</dbReference>
<evidence type="ECO:0000259" key="6">
    <source>
        <dbReference type="Pfam" id="PF01370"/>
    </source>
</evidence>
<dbReference type="InterPro" id="IPR001128">
    <property type="entry name" value="Cyt_P450"/>
</dbReference>
<dbReference type="SUPFAM" id="SSF48264">
    <property type="entry name" value="Cytochrome P450"/>
    <property type="match status" value="1"/>
</dbReference>
<dbReference type="Gene3D" id="1.10.630.10">
    <property type="entry name" value="Cytochrome P450"/>
    <property type="match status" value="1"/>
</dbReference>
<comment type="caution">
    <text evidence="7">The sequence shown here is derived from an EMBL/GenBank/DDBJ whole genome shotgun (WGS) entry which is preliminary data.</text>
</comment>
<dbReference type="Pfam" id="PF01370">
    <property type="entry name" value="Epimerase"/>
    <property type="match status" value="1"/>
</dbReference>
<accession>A0A261Y1J1</accession>
<dbReference type="PROSITE" id="PS00086">
    <property type="entry name" value="CYTOCHROME_P450"/>
    <property type="match status" value="1"/>
</dbReference>
<dbReference type="PANTHER" id="PTHR46300:SF6">
    <property type="entry name" value="CYTOCHROME P450 2C30"/>
    <property type="match status" value="1"/>
</dbReference>
<feature type="binding site" description="axial binding residue" evidence="4">
    <location>
        <position position="828"/>
    </location>
    <ligand>
        <name>heme</name>
        <dbReference type="ChEBI" id="CHEBI:30413"/>
    </ligand>
    <ligandPart>
        <name>Fe</name>
        <dbReference type="ChEBI" id="CHEBI:18248"/>
    </ligandPart>
</feature>